<feature type="region of interest" description="Disordered" evidence="3">
    <location>
        <begin position="103"/>
        <end position="128"/>
    </location>
</feature>
<evidence type="ECO:0000256" key="1">
    <source>
        <dbReference type="ARBA" id="ARBA00022443"/>
    </source>
</evidence>
<dbReference type="PROSITE" id="PS50002">
    <property type="entry name" value="SH3"/>
    <property type="match status" value="1"/>
</dbReference>
<feature type="region of interest" description="Disordered" evidence="3">
    <location>
        <begin position="205"/>
        <end position="232"/>
    </location>
</feature>
<protein>
    <recommendedName>
        <fullName evidence="8">Protein BOI2</fullName>
    </recommendedName>
</protein>
<feature type="compositionally biased region" description="Polar residues" evidence="3">
    <location>
        <begin position="262"/>
        <end position="287"/>
    </location>
</feature>
<dbReference type="Pfam" id="PF07647">
    <property type="entry name" value="SAM_2"/>
    <property type="match status" value="1"/>
</dbReference>
<dbReference type="InterPro" id="IPR013761">
    <property type="entry name" value="SAM/pointed_sf"/>
</dbReference>
<gene>
    <name evidence="6" type="ORF">A0J61_09631</name>
</gene>
<evidence type="ECO:0000259" key="4">
    <source>
        <dbReference type="PROSITE" id="PS50002"/>
    </source>
</evidence>
<feature type="non-terminal residue" evidence="6">
    <location>
        <position position="308"/>
    </location>
</feature>
<evidence type="ECO:0000256" key="3">
    <source>
        <dbReference type="SAM" id="MobiDB-lite"/>
    </source>
</evidence>
<dbReference type="SUPFAM" id="SSF50044">
    <property type="entry name" value="SH3-domain"/>
    <property type="match status" value="1"/>
</dbReference>
<name>A0A1C7MZP9_9FUNG</name>
<evidence type="ECO:0000313" key="7">
    <source>
        <dbReference type="Proteomes" id="UP000093000"/>
    </source>
</evidence>
<evidence type="ECO:0008006" key="8">
    <source>
        <dbReference type="Google" id="ProtNLM"/>
    </source>
</evidence>
<dbReference type="SMART" id="SM00326">
    <property type="entry name" value="SH3"/>
    <property type="match status" value="1"/>
</dbReference>
<evidence type="ECO:0000256" key="2">
    <source>
        <dbReference type="PROSITE-ProRule" id="PRU00192"/>
    </source>
</evidence>
<comment type="caution">
    <text evidence="6">The sequence shown here is derived from an EMBL/GenBank/DDBJ whole genome shotgun (WGS) entry which is preliminary data.</text>
</comment>
<dbReference type="CDD" id="cd09535">
    <property type="entry name" value="SAM_BOI-like_fungal"/>
    <property type="match status" value="1"/>
</dbReference>
<organism evidence="6 7">
    <name type="scientific">Choanephora cucurbitarum</name>
    <dbReference type="NCBI Taxonomy" id="101091"/>
    <lineage>
        <taxon>Eukaryota</taxon>
        <taxon>Fungi</taxon>
        <taxon>Fungi incertae sedis</taxon>
        <taxon>Mucoromycota</taxon>
        <taxon>Mucoromycotina</taxon>
        <taxon>Mucoromycetes</taxon>
        <taxon>Mucorales</taxon>
        <taxon>Mucorineae</taxon>
        <taxon>Choanephoraceae</taxon>
        <taxon>Choanephoroideae</taxon>
        <taxon>Choanephora</taxon>
    </lineage>
</organism>
<keyword evidence="1 2" id="KW-0728">SH3 domain</keyword>
<dbReference type="SUPFAM" id="SSF47769">
    <property type="entry name" value="SAM/Pointed domain"/>
    <property type="match status" value="1"/>
</dbReference>
<feature type="compositionally biased region" description="Polar residues" evidence="3">
    <location>
        <begin position="296"/>
        <end position="308"/>
    </location>
</feature>
<dbReference type="Gene3D" id="1.10.150.50">
    <property type="entry name" value="Transcription Factor, Ets-1"/>
    <property type="match status" value="1"/>
</dbReference>
<dbReference type="PROSITE" id="PS50105">
    <property type="entry name" value="SAM_DOMAIN"/>
    <property type="match status" value="1"/>
</dbReference>
<dbReference type="OrthoDB" id="73680at2759"/>
<dbReference type="InParanoid" id="A0A1C7MZP9"/>
<accession>A0A1C7MZP9</accession>
<dbReference type="InterPro" id="IPR001452">
    <property type="entry name" value="SH3_domain"/>
</dbReference>
<dbReference type="Proteomes" id="UP000093000">
    <property type="component" value="Unassembled WGS sequence"/>
</dbReference>
<evidence type="ECO:0000313" key="6">
    <source>
        <dbReference type="EMBL" id="OBZ82317.1"/>
    </source>
</evidence>
<feature type="region of interest" description="Disordered" evidence="3">
    <location>
        <begin position="262"/>
        <end position="308"/>
    </location>
</feature>
<dbReference type="AlphaFoldDB" id="A0A1C7MZP9"/>
<proteinExistence type="predicted"/>
<dbReference type="Pfam" id="PF00018">
    <property type="entry name" value="SH3_1"/>
    <property type="match status" value="1"/>
</dbReference>
<dbReference type="SMART" id="SM00454">
    <property type="entry name" value="SAM"/>
    <property type="match status" value="1"/>
</dbReference>
<reference evidence="6 7" key="1">
    <citation type="submission" date="2016-03" db="EMBL/GenBank/DDBJ databases">
        <title>Choanephora cucurbitarum.</title>
        <authorList>
            <person name="Min B."/>
            <person name="Park H."/>
            <person name="Park J.-H."/>
            <person name="Shin H.-D."/>
            <person name="Choi I.-G."/>
        </authorList>
    </citation>
    <scope>NUCLEOTIDE SEQUENCE [LARGE SCALE GENOMIC DNA]</scope>
    <source>
        <strain evidence="6 7">KUS-F28377</strain>
    </source>
</reference>
<dbReference type="InterPro" id="IPR001660">
    <property type="entry name" value="SAM"/>
</dbReference>
<dbReference type="InterPro" id="IPR036028">
    <property type="entry name" value="SH3-like_dom_sf"/>
</dbReference>
<dbReference type="EMBL" id="LUGH01000895">
    <property type="protein sequence ID" value="OBZ82317.1"/>
    <property type="molecule type" value="Genomic_DNA"/>
</dbReference>
<keyword evidence="7" id="KW-1185">Reference proteome</keyword>
<feature type="domain" description="SAM" evidence="5">
    <location>
        <begin position="131"/>
        <end position="195"/>
    </location>
</feature>
<feature type="compositionally biased region" description="Polar residues" evidence="3">
    <location>
        <begin position="103"/>
        <end position="122"/>
    </location>
</feature>
<dbReference type="Gene3D" id="2.30.30.40">
    <property type="entry name" value="SH3 Domains"/>
    <property type="match status" value="1"/>
</dbReference>
<evidence type="ECO:0000259" key="5">
    <source>
        <dbReference type="PROSITE" id="PS50105"/>
    </source>
</evidence>
<sequence>MSEPEVVYTVHKFVAENVDEISIDVGEKVVILEKDEGYNDGWFQGRNERGEIGLFPITYTARQLPPMINSSELGNKIDSLENTISKMKPTPIVTKPIENSSASLSISPLPKNSQLSTMQSTDKASKPVEEWSSDQVAAWLMSIGFDKELADNFKDQEISGDILLELTLDSLKELQITTFGKRFKVHNAINSLRQGNKKNYANDTISQNQIESRNATPMTEVPTSRDTFSSFYHNNSNKQQQQVYPDDDLVSNYSTVIRSSQLRDSGKLNGSQSLSVRAPSIHSTRSPISPDIESAPFSSRMSNITETQ</sequence>
<feature type="domain" description="SH3" evidence="4">
    <location>
        <begin position="2"/>
        <end position="65"/>
    </location>
</feature>